<dbReference type="Pfam" id="PF13343">
    <property type="entry name" value="SBP_bac_6"/>
    <property type="match status" value="1"/>
</dbReference>
<dbReference type="Proteomes" id="UP001254165">
    <property type="component" value="Unassembled WGS sequence"/>
</dbReference>
<proteinExistence type="predicted"/>
<evidence type="ECO:0000256" key="3">
    <source>
        <dbReference type="SAM" id="SignalP"/>
    </source>
</evidence>
<protein>
    <submittedName>
        <fullName evidence="4">Thiamine ABC transporter substrate-binding protein</fullName>
    </submittedName>
</protein>
<dbReference type="PANTHER" id="PTHR30006">
    <property type="entry name" value="THIAMINE-BINDING PERIPLASMIC PROTEIN-RELATED"/>
    <property type="match status" value="1"/>
</dbReference>
<evidence type="ECO:0000256" key="2">
    <source>
        <dbReference type="SAM" id="MobiDB-lite"/>
    </source>
</evidence>
<accession>A0ABU3NP00</accession>
<keyword evidence="5" id="KW-1185">Reference proteome</keyword>
<dbReference type="RefSeq" id="WP_315625227.1">
    <property type="nucleotide sequence ID" value="NZ_JAUHMF010000002.1"/>
</dbReference>
<dbReference type="PANTHER" id="PTHR30006:SF2">
    <property type="entry name" value="ABC TRANSPORTER SUBSTRATE-BINDING PROTEIN"/>
    <property type="match status" value="1"/>
</dbReference>
<reference evidence="4 5" key="1">
    <citation type="submission" date="2023-07" db="EMBL/GenBank/DDBJ databases">
        <title>Novel species of Thermanaerothrix with wide hydrolytic capabilities.</title>
        <authorList>
            <person name="Zayulina K.S."/>
            <person name="Podosokorskaya O.A."/>
            <person name="Elcheninov A.G."/>
        </authorList>
    </citation>
    <scope>NUCLEOTIDE SEQUENCE [LARGE SCALE GENOMIC DNA]</scope>
    <source>
        <strain evidence="4 5">4228-RoL</strain>
    </source>
</reference>
<dbReference type="PROSITE" id="PS51257">
    <property type="entry name" value="PROKAR_LIPOPROTEIN"/>
    <property type="match status" value="1"/>
</dbReference>
<feature type="region of interest" description="Disordered" evidence="2">
    <location>
        <begin position="30"/>
        <end position="56"/>
    </location>
</feature>
<evidence type="ECO:0000313" key="4">
    <source>
        <dbReference type="EMBL" id="MDT8898565.1"/>
    </source>
</evidence>
<evidence type="ECO:0000256" key="1">
    <source>
        <dbReference type="ARBA" id="ARBA00022729"/>
    </source>
</evidence>
<keyword evidence="1 3" id="KW-0732">Signal</keyword>
<feature type="signal peptide" evidence="3">
    <location>
        <begin position="1"/>
        <end position="22"/>
    </location>
</feature>
<feature type="chain" id="PRO_5046983445" evidence="3">
    <location>
        <begin position="23"/>
        <end position="379"/>
    </location>
</feature>
<sequence length="379" mass="41846">MKALMSRLVVLFMLALILVACAPAVPTTPTATPAATATIGPVEPTAPPAASPTPAAPTELRIMTHDSFAASEEVIAEFERQYNVKLVILPSGDTGAMLSQAILTKNAPLADVLYGVDNTFLSRALKEDLFEPYRSPLLENIPPEFILDPEYRVLPVDYGDVCINYDKRYFAERNLPVPQSLEDLLKPEYKGLLVVENPATSSPGLAFLMATIAHFGDPGYLDFWKGLRENGVVVVNDWETAYYTNFSGSSGKGPQPMVVSYGSSPPAEVIFAEQPLDEAPTASIVAPDTCFRQIEFVGILKGTSQRALAEKWVDYMLDRRFQEDMPLQMFVFPVNRQAQLPEAFVKYAQIPEKPATLDPNLIAEKREAWIEAWTETVLR</sequence>
<name>A0ABU3NP00_9CHLR</name>
<dbReference type="EMBL" id="JAUHMF010000002">
    <property type="protein sequence ID" value="MDT8898565.1"/>
    <property type="molecule type" value="Genomic_DNA"/>
</dbReference>
<dbReference type="InterPro" id="IPR005948">
    <property type="entry name" value="ThiB-like"/>
</dbReference>
<dbReference type="CDD" id="cd13545">
    <property type="entry name" value="PBP2_TbpA"/>
    <property type="match status" value="1"/>
</dbReference>
<gene>
    <name evidence="4" type="ORF">QYE77_09815</name>
</gene>
<feature type="compositionally biased region" description="Pro residues" evidence="2">
    <location>
        <begin position="44"/>
        <end position="55"/>
    </location>
</feature>
<organism evidence="4 5">
    <name type="scientific">Thermanaerothrix solaris</name>
    <dbReference type="NCBI Taxonomy" id="3058434"/>
    <lineage>
        <taxon>Bacteria</taxon>
        <taxon>Bacillati</taxon>
        <taxon>Chloroflexota</taxon>
        <taxon>Anaerolineae</taxon>
        <taxon>Anaerolineales</taxon>
        <taxon>Anaerolineaceae</taxon>
        <taxon>Thermanaerothrix</taxon>
    </lineage>
</organism>
<dbReference type="SUPFAM" id="SSF53850">
    <property type="entry name" value="Periplasmic binding protein-like II"/>
    <property type="match status" value="1"/>
</dbReference>
<comment type="caution">
    <text evidence="4">The sequence shown here is derived from an EMBL/GenBank/DDBJ whole genome shotgun (WGS) entry which is preliminary data.</text>
</comment>
<dbReference type="Gene3D" id="3.40.190.10">
    <property type="entry name" value="Periplasmic binding protein-like II"/>
    <property type="match status" value="2"/>
</dbReference>
<evidence type="ECO:0000313" key="5">
    <source>
        <dbReference type="Proteomes" id="UP001254165"/>
    </source>
</evidence>
<dbReference type="NCBIfam" id="TIGR01254">
    <property type="entry name" value="sfuA"/>
    <property type="match status" value="1"/>
</dbReference>